<evidence type="ECO:0000259" key="1">
    <source>
        <dbReference type="Pfam" id="PF25881"/>
    </source>
</evidence>
<dbReference type="Gene3D" id="1.10.287.470">
    <property type="entry name" value="Helix hairpin bin"/>
    <property type="match status" value="2"/>
</dbReference>
<comment type="caution">
    <text evidence="2">The sequence shown here is derived from an EMBL/GenBank/DDBJ whole genome shotgun (WGS) entry which is preliminary data.</text>
</comment>
<dbReference type="InterPro" id="IPR059052">
    <property type="entry name" value="HH_YbhG-like"/>
</dbReference>
<dbReference type="PANTHER" id="PTHR30438:SF2">
    <property type="entry name" value="MEMBRANE PROTEIN"/>
    <property type="match status" value="1"/>
</dbReference>
<sequence length="326" mass="34126">MGARRKVLLLAGALLLIGLGGALLYGRRGEAASVAIAGMVRQTEIRIAPEITGRLAAIPVSPGQPVRKGDLVATLDTPELAASVAEARAAVASARAERDRVHSGVRAEEVAIAAQAVRTAQANLLLAQQHNDRAVALSARSFTSRQQLDESNASLAKAHADLDLKQAQSTAAQAGPIAEERALADTKVALAEAALADVQARLDKTRLTAPADGTIGIRVAEPGEIIAPGKPVATLLVAGGYWFGFTLREDYLRGLALGETTSLTRADGSRLAARVTELRPLGEFATWRAARAVGDHDLNSFRVRLDPVAGSDGLEPGMSLWLQRGP</sequence>
<organism evidence="2 3">
    <name type="scientific">Bosea caraganae</name>
    <dbReference type="NCBI Taxonomy" id="2763117"/>
    <lineage>
        <taxon>Bacteria</taxon>
        <taxon>Pseudomonadati</taxon>
        <taxon>Pseudomonadota</taxon>
        <taxon>Alphaproteobacteria</taxon>
        <taxon>Hyphomicrobiales</taxon>
        <taxon>Boseaceae</taxon>
        <taxon>Bosea</taxon>
    </lineage>
</organism>
<dbReference type="Gene3D" id="2.40.50.100">
    <property type="match status" value="2"/>
</dbReference>
<dbReference type="PANTHER" id="PTHR30438">
    <property type="entry name" value="36 KDA ANTIGEN-RELATED"/>
    <property type="match status" value="1"/>
</dbReference>
<reference evidence="3" key="1">
    <citation type="submission" date="2018-07" db="EMBL/GenBank/DDBJ databases">
        <authorList>
            <person name="Safronova V.I."/>
            <person name="Chirak E.R."/>
            <person name="Sazanova A.L."/>
        </authorList>
    </citation>
    <scope>NUCLEOTIDE SEQUENCE [LARGE SCALE GENOMIC DNA]</scope>
    <source>
        <strain evidence="3">RCAM04685</strain>
    </source>
</reference>
<dbReference type="Gene3D" id="2.40.30.170">
    <property type="match status" value="1"/>
</dbReference>
<feature type="domain" description="YbhG-like alpha-helical hairpin" evidence="1">
    <location>
        <begin position="79"/>
        <end position="203"/>
    </location>
</feature>
<name>A0A370LAQ4_9HYPH</name>
<dbReference type="Pfam" id="PF25881">
    <property type="entry name" value="HH_YBHG"/>
    <property type="match status" value="1"/>
</dbReference>
<dbReference type="RefSeq" id="WP_114827148.1">
    <property type="nucleotide sequence ID" value="NZ_QQTO01000019.1"/>
</dbReference>
<accession>A0A370LAQ4</accession>
<proteinExistence type="predicted"/>
<dbReference type="AlphaFoldDB" id="A0A370LAQ4"/>
<dbReference type="Proteomes" id="UP000255207">
    <property type="component" value="Unassembled WGS sequence"/>
</dbReference>
<dbReference type="SUPFAM" id="SSF111369">
    <property type="entry name" value="HlyD-like secretion proteins"/>
    <property type="match status" value="2"/>
</dbReference>
<keyword evidence="3" id="KW-1185">Reference proteome</keyword>
<gene>
    <name evidence="2" type="ORF">DWE98_00120</name>
</gene>
<dbReference type="GO" id="GO:0005886">
    <property type="term" value="C:plasma membrane"/>
    <property type="evidence" value="ECO:0007669"/>
    <property type="project" value="TreeGrafter"/>
</dbReference>
<evidence type="ECO:0000313" key="3">
    <source>
        <dbReference type="Proteomes" id="UP000255207"/>
    </source>
</evidence>
<protein>
    <submittedName>
        <fullName evidence="2">Biotin/lipoyl-binding protein</fullName>
    </submittedName>
</protein>
<evidence type="ECO:0000313" key="2">
    <source>
        <dbReference type="EMBL" id="RDJ29031.1"/>
    </source>
</evidence>
<dbReference type="OrthoDB" id="9793801at2"/>
<dbReference type="EMBL" id="QQTP01000001">
    <property type="protein sequence ID" value="RDJ29031.1"/>
    <property type="molecule type" value="Genomic_DNA"/>
</dbReference>